<feature type="transmembrane region" description="Helical" evidence="1">
    <location>
        <begin position="12"/>
        <end position="31"/>
    </location>
</feature>
<keyword evidence="1" id="KW-0812">Transmembrane</keyword>
<evidence type="ECO:0008006" key="4">
    <source>
        <dbReference type="Google" id="ProtNLM"/>
    </source>
</evidence>
<sequence>MEITISLSTLGYFILFALLAVFMVYAIIVLYRVSQVMKQAEAVLDKNTENINRILETAPEILENINDTTDLILHSVNKADSAIDSIGTSLTETAATIREGTSEAASYIHVITEIVGLIKALFGKK</sequence>
<evidence type="ECO:0000313" key="3">
    <source>
        <dbReference type="Proteomes" id="UP000094296"/>
    </source>
</evidence>
<dbReference type="AlphaFoldDB" id="A0A1E5G053"/>
<dbReference type="EMBL" id="MIJE01000034">
    <property type="protein sequence ID" value="OEF95857.1"/>
    <property type="molecule type" value="Genomic_DNA"/>
</dbReference>
<dbReference type="OrthoDB" id="1955341at2"/>
<keyword evidence="1" id="KW-1133">Transmembrane helix</keyword>
<name>A0A1E5G053_9FIRM</name>
<comment type="caution">
    <text evidence="2">The sequence shown here is derived from an EMBL/GenBank/DDBJ whole genome shotgun (WGS) entry which is preliminary data.</text>
</comment>
<reference evidence="2 3" key="1">
    <citation type="submission" date="2016-09" db="EMBL/GenBank/DDBJ databases">
        <title>Draft genome sequence for the type strain of Desulfuribacillus alkaliarsenatis AHT28, an obligately anaerobic, sulfidogenic bacterium isolated from Russian soda lake sediments.</title>
        <authorList>
            <person name="Abin C.A."/>
            <person name="Hollibaugh J.T."/>
        </authorList>
    </citation>
    <scope>NUCLEOTIDE SEQUENCE [LARGE SCALE GENOMIC DNA]</scope>
    <source>
        <strain evidence="2 3">AHT28</strain>
    </source>
</reference>
<proteinExistence type="predicted"/>
<keyword evidence="1" id="KW-0472">Membrane</keyword>
<evidence type="ECO:0000313" key="2">
    <source>
        <dbReference type="EMBL" id="OEF95857.1"/>
    </source>
</evidence>
<dbReference type="STRING" id="766136.BHF68_10705"/>
<accession>A0A1E5G053</accession>
<organism evidence="2 3">
    <name type="scientific">Desulfuribacillus alkaliarsenatis</name>
    <dbReference type="NCBI Taxonomy" id="766136"/>
    <lineage>
        <taxon>Bacteria</taxon>
        <taxon>Bacillati</taxon>
        <taxon>Bacillota</taxon>
        <taxon>Desulfuribacillia</taxon>
        <taxon>Desulfuribacillales</taxon>
        <taxon>Desulfuribacillaceae</taxon>
        <taxon>Desulfuribacillus</taxon>
    </lineage>
</organism>
<evidence type="ECO:0000256" key="1">
    <source>
        <dbReference type="SAM" id="Phobius"/>
    </source>
</evidence>
<dbReference type="RefSeq" id="WP_069644129.1">
    <property type="nucleotide sequence ID" value="NZ_MIJE01000034.1"/>
</dbReference>
<keyword evidence="3" id="KW-1185">Reference proteome</keyword>
<dbReference type="Proteomes" id="UP000094296">
    <property type="component" value="Unassembled WGS sequence"/>
</dbReference>
<gene>
    <name evidence="2" type="ORF">BHF68_10705</name>
</gene>
<protein>
    <recommendedName>
        <fullName evidence="4">DUF948 domain-containing protein</fullName>
    </recommendedName>
</protein>